<accession>A0A512PPR9</accession>
<reference evidence="1 2" key="1">
    <citation type="submission" date="2019-07" db="EMBL/GenBank/DDBJ databases">
        <title>Whole genome shotgun sequence of Lactobacillus rapi NBRC 109618.</title>
        <authorList>
            <person name="Hosoyama A."/>
            <person name="Uohara A."/>
            <person name="Ohji S."/>
            <person name="Ichikawa N."/>
        </authorList>
    </citation>
    <scope>NUCLEOTIDE SEQUENCE [LARGE SCALE GENOMIC DNA]</scope>
    <source>
        <strain evidence="1 2">NBRC 109618</strain>
    </source>
</reference>
<dbReference type="RefSeq" id="WP_263862412.1">
    <property type="nucleotide sequence ID" value="NZ_BKAM01000056.1"/>
</dbReference>
<dbReference type="Proteomes" id="UP000321569">
    <property type="component" value="Unassembled WGS sequence"/>
</dbReference>
<dbReference type="AlphaFoldDB" id="A0A512PPR9"/>
<evidence type="ECO:0000313" key="1">
    <source>
        <dbReference type="EMBL" id="GEP73205.1"/>
    </source>
</evidence>
<organism evidence="1 2">
    <name type="scientific">Lentilactobacillus rapi</name>
    <dbReference type="NCBI Taxonomy" id="481723"/>
    <lineage>
        <taxon>Bacteria</taxon>
        <taxon>Bacillati</taxon>
        <taxon>Bacillota</taxon>
        <taxon>Bacilli</taxon>
        <taxon>Lactobacillales</taxon>
        <taxon>Lactobacillaceae</taxon>
        <taxon>Lentilactobacillus</taxon>
    </lineage>
</organism>
<gene>
    <name evidence="1" type="ORF">LRA02_20730</name>
</gene>
<proteinExistence type="predicted"/>
<comment type="caution">
    <text evidence="1">The sequence shown here is derived from an EMBL/GenBank/DDBJ whole genome shotgun (WGS) entry which is preliminary data.</text>
</comment>
<sequence length="41" mass="4690">MTNKDNPWLNCGYDDINFDAELKDVGNYGLESPVGKEQVNW</sequence>
<evidence type="ECO:0000313" key="2">
    <source>
        <dbReference type="Proteomes" id="UP000321569"/>
    </source>
</evidence>
<protein>
    <submittedName>
        <fullName evidence="1">Uncharacterized protein</fullName>
    </submittedName>
</protein>
<dbReference type="EMBL" id="BKAM01000056">
    <property type="protein sequence ID" value="GEP73205.1"/>
    <property type="molecule type" value="Genomic_DNA"/>
</dbReference>
<name>A0A512PPR9_9LACO</name>